<dbReference type="GO" id="GO:0004674">
    <property type="term" value="F:protein serine/threonine kinase activity"/>
    <property type="evidence" value="ECO:0007669"/>
    <property type="project" value="TreeGrafter"/>
</dbReference>
<evidence type="ECO:0000256" key="3">
    <source>
        <dbReference type="ARBA" id="ARBA00022777"/>
    </source>
</evidence>
<dbReference type="Proteomes" id="UP000446658">
    <property type="component" value="Unassembled WGS sequence"/>
</dbReference>
<keyword evidence="3" id="KW-0418">Kinase</keyword>
<dbReference type="EMBL" id="WLYX01000001">
    <property type="protein sequence ID" value="MTD33868.1"/>
    <property type="molecule type" value="Genomic_DNA"/>
</dbReference>
<dbReference type="PANTHER" id="PTHR37419:SF1">
    <property type="entry name" value="SERINE_THREONINE-PROTEIN KINASE TOXIN HIPA"/>
    <property type="match status" value="1"/>
</dbReference>
<dbReference type="Pfam" id="PF07804">
    <property type="entry name" value="HipA_C"/>
    <property type="match status" value="1"/>
</dbReference>
<keyword evidence="2" id="KW-0808">Transferase</keyword>
<organism evidence="5 6">
    <name type="scientific">Paludibacterium denitrificans</name>
    <dbReference type="NCBI Taxonomy" id="2675226"/>
    <lineage>
        <taxon>Bacteria</taxon>
        <taxon>Pseudomonadati</taxon>
        <taxon>Pseudomonadota</taxon>
        <taxon>Betaproteobacteria</taxon>
        <taxon>Neisseriales</taxon>
        <taxon>Chromobacteriaceae</taxon>
        <taxon>Paludibacterium</taxon>
    </lineage>
</organism>
<comment type="similarity">
    <text evidence="1">Belongs to the HipA Ser/Thr kinase family.</text>
</comment>
<evidence type="ECO:0000313" key="5">
    <source>
        <dbReference type="EMBL" id="MTD33868.1"/>
    </source>
</evidence>
<name>A0A844GF69_9NEIS</name>
<evidence type="ECO:0000256" key="2">
    <source>
        <dbReference type="ARBA" id="ARBA00022679"/>
    </source>
</evidence>
<dbReference type="Gene3D" id="1.10.1070.20">
    <property type="match status" value="1"/>
</dbReference>
<protein>
    <recommendedName>
        <fullName evidence="4">HipA-like C-terminal domain-containing protein</fullName>
    </recommendedName>
</protein>
<dbReference type="PANTHER" id="PTHR37419">
    <property type="entry name" value="SERINE/THREONINE-PROTEIN KINASE TOXIN HIPA"/>
    <property type="match status" value="1"/>
</dbReference>
<evidence type="ECO:0000313" key="6">
    <source>
        <dbReference type="Proteomes" id="UP000446658"/>
    </source>
</evidence>
<feature type="domain" description="HipA-like C-terminal" evidence="4">
    <location>
        <begin position="1"/>
        <end position="236"/>
    </location>
</feature>
<comment type="caution">
    <text evidence="5">The sequence shown here is derived from an EMBL/GenBank/DDBJ whole genome shotgun (WGS) entry which is preliminary data.</text>
</comment>
<evidence type="ECO:0000259" key="4">
    <source>
        <dbReference type="Pfam" id="PF07804"/>
    </source>
</evidence>
<keyword evidence="6" id="KW-1185">Reference proteome</keyword>
<dbReference type="AlphaFoldDB" id="A0A844GF69"/>
<proteinExistence type="inferred from homology"/>
<sequence>MSLAGAQHKLALIWDGKQLWEPRGSTPSTHILKPNHDSGSFPHSVANEYFIMRLAAILGLKVPAVTRLYVPEPVYLVERFDRVLLNGQWQRQHVIDGCQLLGIASGFKYSAGSIATYGQLATQTRPPMVTRRALFQWLLFNILVGNTDAHLKNISCPVTKDGISLAPHYDLLCTAVYETRMNGHDGWPEATTLASDVLGTSRLAQCDTPRLLEVAEQLGVARTGARHLLCEMVRRIIPAAKELYEQIVCENAQLSATQPELRAVLTGEEVWLRGIVRIIIAEMATKLSKER</sequence>
<reference evidence="5 6" key="1">
    <citation type="submission" date="2019-11" db="EMBL/GenBank/DDBJ databases">
        <title>Draft genome sequence of Paludibacterium sp. dN18-1.</title>
        <authorList>
            <person name="Im W.-T."/>
        </authorList>
    </citation>
    <scope>NUCLEOTIDE SEQUENCE [LARGE SCALE GENOMIC DNA]</scope>
    <source>
        <strain evidence="6">dN 18-1</strain>
    </source>
</reference>
<evidence type="ECO:0000256" key="1">
    <source>
        <dbReference type="ARBA" id="ARBA00010164"/>
    </source>
</evidence>
<dbReference type="InterPro" id="IPR052028">
    <property type="entry name" value="HipA_Ser/Thr_kinase"/>
</dbReference>
<dbReference type="RefSeq" id="WP_230371014.1">
    <property type="nucleotide sequence ID" value="NZ_WLYX01000001.1"/>
</dbReference>
<gene>
    <name evidence="5" type="ORF">GKE73_15295</name>
</gene>
<dbReference type="InterPro" id="IPR012893">
    <property type="entry name" value="HipA-like_C"/>
</dbReference>
<dbReference type="GO" id="GO:0005829">
    <property type="term" value="C:cytosol"/>
    <property type="evidence" value="ECO:0007669"/>
    <property type="project" value="TreeGrafter"/>
</dbReference>
<accession>A0A844GF69</accession>